<dbReference type="Gene3D" id="3.40.630.190">
    <property type="entry name" value="LCP protein"/>
    <property type="match status" value="1"/>
</dbReference>
<dbReference type="RefSeq" id="WP_343056690.1">
    <property type="nucleotide sequence ID" value="NZ_JACIBU010000002.1"/>
</dbReference>
<dbReference type="PANTHER" id="PTHR33392:SF6">
    <property type="entry name" value="POLYISOPRENYL-TEICHOIC ACID--PEPTIDOGLYCAN TEICHOIC ACID TRANSFERASE TAGU"/>
    <property type="match status" value="1"/>
</dbReference>
<organism evidence="3 4">
    <name type="scientific">Modestobacter versicolor</name>
    <dbReference type="NCBI Taxonomy" id="429133"/>
    <lineage>
        <taxon>Bacteria</taxon>
        <taxon>Bacillati</taxon>
        <taxon>Actinomycetota</taxon>
        <taxon>Actinomycetes</taxon>
        <taxon>Geodermatophilales</taxon>
        <taxon>Geodermatophilaceae</taxon>
        <taxon>Modestobacter</taxon>
    </lineage>
</organism>
<evidence type="ECO:0000313" key="4">
    <source>
        <dbReference type="Proteomes" id="UP000580718"/>
    </source>
</evidence>
<evidence type="ECO:0000259" key="2">
    <source>
        <dbReference type="Pfam" id="PF03816"/>
    </source>
</evidence>
<evidence type="ECO:0000313" key="3">
    <source>
        <dbReference type="EMBL" id="MBB3678388.1"/>
    </source>
</evidence>
<dbReference type="Proteomes" id="UP000580718">
    <property type="component" value="Unassembled WGS sequence"/>
</dbReference>
<name>A0A839Y5B8_9ACTN</name>
<accession>A0A839Y5B8</accession>
<protein>
    <submittedName>
        <fullName evidence="3">LCP family protein required for cell wall assembly</fullName>
    </submittedName>
</protein>
<dbReference type="PANTHER" id="PTHR33392">
    <property type="entry name" value="POLYISOPRENYL-TEICHOIC ACID--PEPTIDOGLYCAN TEICHOIC ACID TRANSFERASE TAGU"/>
    <property type="match status" value="1"/>
</dbReference>
<gene>
    <name evidence="3" type="ORF">FHX36_004177</name>
</gene>
<sequence length="295" mass="29980">MSLVLAVLVVLLVGVDLAVLSGRVDRVVVSTSAGPGTTWVLVGVDSRADLPAGTTAAQFGTTTDVPGARADVVLVVHSNGEESTVLSVPRDVVLSDGETSGRLALSWLDGPQSTVDALCNLGIPTDHLVSVDLAGFASVVDAAGGLDVDVPAPVRDRAAGLELAEGGRQHVDGRTALALVRSRHPEQLMDGQWVPAQVDPDGRASAAGQVMDALVDQVQGSVTRPWRLQRVAWAVTGALTVDDGTSAAELASLATLDVGPVSVLPVGAPVDGTLLRFPSPETRAALTAAGMTCGG</sequence>
<evidence type="ECO:0000256" key="1">
    <source>
        <dbReference type="ARBA" id="ARBA00006068"/>
    </source>
</evidence>
<dbReference type="InterPro" id="IPR050922">
    <property type="entry name" value="LytR/CpsA/Psr_CW_biosynth"/>
</dbReference>
<dbReference type="AlphaFoldDB" id="A0A839Y5B8"/>
<comment type="similarity">
    <text evidence="1">Belongs to the LytR/CpsA/Psr (LCP) family.</text>
</comment>
<feature type="domain" description="Cell envelope-related transcriptional attenuator" evidence="2">
    <location>
        <begin position="69"/>
        <end position="190"/>
    </location>
</feature>
<dbReference type="InterPro" id="IPR004474">
    <property type="entry name" value="LytR_CpsA_psr"/>
</dbReference>
<dbReference type="Pfam" id="PF03816">
    <property type="entry name" value="LytR_cpsA_psr"/>
    <property type="match status" value="1"/>
</dbReference>
<proteinExistence type="inferred from homology"/>
<comment type="caution">
    <text evidence="3">The sequence shown here is derived from an EMBL/GenBank/DDBJ whole genome shotgun (WGS) entry which is preliminary data.</text>
</comment>
<dbReference type="EMBL" id="JACIBU010000002">
    <property type="protein sequence ID" value="MBB3678388.1"/>
    <property type="molecule type" value="Genomic_DNA"/>
</dbReference>
<dbReference type="NCBIfam" id="TIGR00350">
    <property type="entry name" value="lytR_cpsA_psr"/>
    <property type="match status" value="1"/>
</dbReference>
<reference evidence="3 4" key="1">
    <citation type="submission" date="2020-08" db="EMBL/GenBank/DDBJ databases">
        <title>Sequencing the genomes of 1000 actinobacteria strains.</title>
        <authorList>
            <person name="Klenk H.-P."/>
        </authorList>
    </citation>
    <scope>NUCLEOTIDE SEQUENCE [LARGE SCALE GENOMIC DNA]</scope>
    <source>
        <strain evidence="3 4">DSM 16678</strain>
    </source>
</reference>